<dbReference type="Gene3D" id="3.80.10.10">
    <property type="entry name" value="Ribonuclease Inhibitor"/>
    <property type="match status" value="2"/>
</dbReference>
<dbReference type="GO" id="GO:0043531">
    <property type="term" value="F:ADP binding"/>
    <property type="evidence" value="ECO:0007669"/>
    <property type="project" value="InterPro"/>
</dbReference>
<evidence type="ECO:0000259" key="7">
    <source>
        <dbReference type="PROSITE" id="PS50104"/>
    </source>
</evidence>
<dbReference type="Pfam" id="PF01582">
    <property type="entry name" value="TIR"/>
    <property type="match status" value="1"/>
</dbReference>
<dbReference type="SUPFAM" id="SSF52200">
    <property type="entry name" value="Toll/Interleukin receptor TIR domain"/>
    <property type="match status" value="1"/>
</dbReference>
<sequence length="1173" mass="135445">MACRQIQRSSSSRTKNFDVFVSFRSDTRNGFTDHLFAALQRKDVLAFRDDQTIKKGEFLESELLRAIEGSRVFIVVFSKDYASSTWCMKELTKIVETGRSLLPIFYDVTPSEVRKQSGEFAEAFAQHEERFKDDLEMLQKWREALKTSADRCGWDIQNKQQNEEIENIVEEVINILGYNQILSFGDDLVDMHSRVKQLEELLDLGANDVVGLVGIWKKLLDYREFYPDIGMKVLIEKSLISCRDGEIQMHDLLQELGKSIVREEAPKEPRKWSRLWDYKDLQKAMKINTEAKNLEAIVIEQRPEEFVQERIRVDALSKINHLQLLILNNVNTFGSLNCISNELRYMYWDNFPFVSLPSTFQPDQLVELQLRYSNIKKLWEGTKILPKLRTLDLSHSKNLIKMPDFTGVPRLLTLHLEGCIELVQIDPSISILRQLVNLNLKNCKNLVLNLNIIFGLGSLRSLNLSGCSKLLNSKMLMEPRDTQHLEKVDRNTSVVQWSTSSVYKLLILPFNFLSSPKPEDSLGLLLPYLSRFQCLSHLDLSFCNLLQIPDAIGNLHSLVGLNLGGNKFVTLPCTIKQLFKLRILNLEHCKQLKYLPELPITKDKIIGKYWWRLYIFYCPSLSDIEHCYRMVFSWMTQNLEVYLQRTISSAMMEIVIPGTQIPKWFNKKNARSSISVDLSSVMDDPNWIGVAFCVLFVTHEDPTNLSEGKNHYHVCIAYGVHNKHHWRKPYICVPIYFEKDLVTVELDHLFTVFYSREELIGLLTQDPDKMLDPAKLKFKIISDNCLGLRVVVKNCGYRWLFWGPGGYSHLLVLAEYEERLKDDMEMVHKWRDALKAITNHYGWDVQNKPQHEEIEKMVDEVTDILGHKILCFGDDLVDMNSRVKQLEEHLDLGANEDVRVIGICGMGGIGKTTLATTLFHKISPQYDACCYIDDVRHHVGKKGIMLERSRLSHLKALIILDNVDQLEQLEKLALLPTHLGIEVLKYVDGLPLAAEVLGSFLFDRDVCEWRRLLEYGGFCTDVDLKVLNEKSPISYEGSTIKMHDLLKELGESISLNIIQVPKLSEMEKYYSMIFSTTMQHLQLYFKSSQESLVMSIVIPGTEIPRWFIKQNVGSSVRLELYPLMDDPNWIGVACCTLFVAPDHPNNNFTDTCRHECNHSIFFGLQHVKNGYYF</sequence>
<evidence type="ECO:0000256" key="6">
    <source>
        <dbReference type="ARBA" id="ARBA00047304"/>
    </source>
</evidence>
<dbReference type="PROSITE" id="PS50104">
    <property type="entry name" value="TIR"/>
    <property type="match status" value="1"/>
</dbReference>
<dbReference type="SUPFAM" id="SSF52540">
    <property type="entry name" value="P-loop containing nucleoside triphosphate hydrolases"/>
    <property type="match status" value="1"/>
</dbReference>
<protein>
    <recommendedName>
        <fullName evidence="1">ADP-ribosyl cyclase/cyclic ADP-ribose hydrolase</fullName>
        <ecNumber evidence="1">3.2.2.6</ecNumber>
    </recommendedName>
</protein>
<dbReference type="InterPro" id="IPR044974">
    <property type="entry name" value="Disease_R_plants"/>
</dbReference>
<dbReference type="SMART" id="SM00255">
    <property type="entry name" value="TIR"/>
    <property type="match status" value="1"/>
</dbReference>
<dbReference type="Gramene" id="rna-AYBTSS11_LOCUS30972">
    <property type="protein sequence ID" value="CAJ1978771.1"/>
    <property type="gene ID" value="gene-AYBTSS11_LOCUS30972"/>
</dbReference>
<keyword evidence="9" id="KW-1185">Reference proteome</keyword>
<dbReference type="SUPFAM" id="SSF52058">
    <property type="entry name" value="L domain-like"/>
    <property type="match status" value="1"/>
</dbReference>
<evidence type="ECO:0000256" key="5">
    <source>
        <dbReference type="ARBA" id="ARBA00023027"/>
    </source>
</evidence>
<reference evidence="8" key="1">
    <citation type="submission" date="2023-10" db="EMBL/GenBank/DDBJ databases">
        <authorList>
            <person name="Domelevo Entfellner J.-B."/>
        </authorList>
    </citation>
    <scope>NUCLEOTIDE SEQUENCE</scope>
</reference>
<dbReference type="GO" id="GO:0061809">
    <property type="term" value="F:NAD+ nucleosidase activity, cyclic ADP-ribose generating"/>
    <property type="evidence" value="ECO:0007669"/>
    <property type="project" value="UniProtKB-EC"/>
</dbReference>
<dbReference type="Gene3D" id="3.40.50.10140">
    <property type="entry name" value="Toll/interleukin-1 receptor homology (TIR) domain"/>
    <property type="match status" value="1"/>
</dbReference>
<dbReference type="InterPro" id="IPR035897">
    <property type="entry name" value="Toll_tir_struct_dom_sf"/>
</dbReference>
<keyword evidence="2" id="KW-0433">Leucine-rich repeat</keyword>
<evidence type="ECO:0000313" key="8">
    <source>
        <dbReference type="EMBL" id="CAJ1978771.1"/>
    </source>
</evidence>
<dbReference type="PROSITE" id="PS50007">
    <property type="entry name" value="PIPLC_X_DOMAIN"/>
    <property type="match status" value="1"/>
</dbReference>
<dbReference type="GO" id="GO:0007165">
    <property type="term" value="P:signal transduction"/>
    <property type="evidence" value="ECO:0007669"/>
    <property type="project" value="InterPro"/>
</dbReference>
<evidence type="ECO:0000313" key="9">
    <source>
        <dbReference type="Proteomes" id="UP001189624"/>
    </source>
</evidence>
<keyword evidence="4" id="KW-0378">Hydrolase</keyword>
<feature type="domain" description="TIR" evidence="7">
    <location>
        <begin position="15"/>
        <end position="176"/>
    </location>
</feature>
<dbReference type="InterPro" id="IPR000157">
    <property type="entry name" value="TIR_dom"/>
</dbReference>
<dbReference type="InterPro" id="IPR027417">
    <property type="entry name" value="P-loop_NTPase"/>
</dbReference>
<dbReference type="FunFam" id="3.40.50.10140:FF:000007">
    <property type="entry name" value="Disease resistance protein (TIR-NBS-LRR class)"/>
    <property type="match status" value="1"/>
</dbReference>
<dbReference type="EMBL" id="OY731408">
    <property type="protein sequence ID" value="CAJ1978771.1"/>
    <property type="molecule type" value="Genomic_DNA"/>
</dbReference>
<evidence type="ECO:0000256" key="3">
    <source>
        <dbReference type="ARBA" id="ARBA00022737"/>
    </source>
</evidence>
<dbReference type="InterPro" id="IPR032675">
    <property type="entry name" value="LRR_dom_sf"/>
</dbReference>
<comment type="catalytic activity">
    <reaction evidence="6">
        <text>NAD(+) + H2O = ADP-D-ribose + nicotinamide + H(+)</text>
        <dbReference type="Rhea" id="RHEA:16301"/>
        <dbReference type="ChEBI" id="CHEBI:15377"/>
        <dbReference type="ChEBI" id="CHEBI:15378"/>
        <dbReference type="ChEBI" id="CHEBI:17154"/>
        <dbReference type="ChEBI" id="CHEBI:57540"/>
        <dbReference type="ChEBI" id="CHEBI:57967"/>
        <dbReference type="EC" id="3.2.2.6"/>
    </reaction>
    <physiologicalReaction direction="left-to-right" evidence="6">
        <dbReference type="Rhea" id="RHEA:16302"/>
    </physiologicalReaction>
</comment>
<dbReference type="Pfam" id="PF23282">
    <property type="entry name" value="WHD_ROQ1"/>
    <property type="match status" value="1"/>
</dbReference>
<dbReference type="Pfam" id="PF20160">
    <property type="entry name" value="C-JID"/>
    <property type="match status" value="1"/>
</dbReference>
<dbReference type="Pfam" id="PF00931">
    <property type="entry name" value="NB-ARC"/>
    <property type="match status" value="1"/>
</dbReference>
<dbReference type="Proteomes" id="UP001189624">
    <property type="component" value="Chromosome 11"/>
</dbReference>
<dbReference type="InterPro" id="IPR045344">
    <property type="entry name" value="C-JID"/>
</dbReference>
<dbReference type="InterPro" id="IPR011713">
    <property type="entry name" value="Leu-rich_rpt_3"/>
</dbReference>
<dbReference type="Pfam" id="PF07725">
    <property type="entry name" value="LRR_3"/>
    <property type="match status" value="1"/>
</dbReference>
<gene>
    <name evidence="8" type="ORF">AYBTSS11_LOCUS30972</name>
</gene>
<keyword evidence="5" id="KW-0520">NAD</keyword>
<name>A0AA86W698_9FABA</name>
<organism evidence="8 9">
    <name type="scientific">Sphenostylis stenocarpa</name>
    <dbReference type="NCBI Taxonomy" id="92480"/>
    <lineage>
        <taxon>Eukaryota</taxon>
        <taxon>Viridiplantae</taxon>
        <taxon>Streptophyta</taxon>
        <taxon>Embryophyta</taxon>
        <taxon>Tracheophyta</taxon>
        <taxon>Spermatophyta</taxon>
        <taxon>Magnoliopsida</taxon>
        <taxon>eudicotyledons</taxon>
        <taxon>Gunneridae</taxon>
        <taxon>Pentapetalae</taxon>
        <taxon>rosids</taxon>
        <taxon>fabids</taxon>
        <taxon>Fabales</taxon>
        <taxon>Fabaceae</taxon>
        <taxon>Papilionoideae</taxon>
        <taxon>50 kb inversion clade</taxon>
        <taxon>NPAAA clade</taxon>
        <taxon>indigoferoid/millettioid clade</taxon>
        <taxon>Phaseoleae</taxon>
        <taxon>Sphenostylis</taxon>
    </lineage>
</organism>
<dbReference type="Gene3D" id="3.40.50.300">
    <property type="entry name" value="P-loop containing nucleotide triphosphate hydrolases"/>
    <property type="match status" value="1"/>
</dbReference>
<proteinExistence type="predicted"/>
<evidence type="ECO:0000256" key="1">
    <source>
        <dbReference type="ARBA" id="ARBA00011982"/>
    </source>
</evidence>
<dbReference type="InterPro" id="IPR058192">
    <property type="entry name" value="WHD_ROQ1-like"/>
</dbReference>
<dbReference type="InterPro" id="IPR002182">
    <property type="entry name" value="NB-ARC"/>
</dbReference>
<dbReference type="PANTHER" id="PTHR11017:SF259">
    <property type="entry name" value="ADP-RIBOSYL CYCLASE_CYCLIC ADP-RIBOSE HYDROLASE"/>
    <property type="match status" value="1"/>
</dbReference>
<dbReference type="AlphaFoldDB" id="A0AA86W698"/>
<evidence type="ECO:0000256" key="2">
    <source>
        <dbReference type="ARBA" id="ARBA00022614"/>
    </source>
</evidence>
<accession>A0AA86W698</accession>
<evidence type="ECO:0000256" key="4">
    <source>
        <dbReference type="ARBA" id="ARBA00022801"/>
    </source>
</evidence>
<dbReference type="PANTHER" id="PTHR11017">
    <property type="entry name" value="LEUCINE-RICH REPEAT-CONTAINING PROTEIN"/>
    <property type="match status" value="1"/>
</dbReference>
<keyword evidence="3" id="KW-0677">Repeat</keyword>
<dbReference type="EC" id="3.2.2.6" evidence="1"/>
<dbReference type="GO" id="GO:0006952">
    <property type="term" value="P:defense response"/>
    <property type="evidence" value="ECO:0007669"/>
    <property type="project" value="InterPro"/>
</dbReference>